<gene>
    <name evidence="2" type="ORF">FE782_21115</name>
</gene>
<dbReference type="InterPro" id="IPR000253">
    <property type="entry name" value="FHA_dom"/>
</dbReference>
<dbReference type="PROSITE" id="PS51257">
    <property type="entry name" value="PROKAR_LIPOPROTEIN"/>
    <property type="match status" value="1"/>
</dbReference>
<dbReference type="Pfam" id="PF00498">
    <property type="entry name" value="FHA"/>
    <property type="match status" value="1"/>
</dbReference>
<evidence type="ECO:0000313" key="2">
    <source>
        <dbReference type="EMBL" id="TLS50296.1"/>
    </source>
</evidence>
<keyword evidence="3" id="KW-1185">Reference proteome</keyword>
<feature type="domain" description="FHA" evidence="1">
    <location>
        <begin position="136"/>
        <end position="186"/>
    </location>
</feature>
<dbReference type="InterPro" id="IPR008984">
    <property type="entry name" value="SMAD_FHA_dom_sf"/>
</dbReference>
<proteinExistence type="predicted"/>
<dbReference type="CDD" id="cd00060">
    <property type="entry name" value="FHA"/>
    <property type="match status" value="1"/>
</dbReference>
<dbReference type="AlphaFoldDB" id="A0A5R9G7D9"/>
<protein>
    <submittedName>
        <fullName evidence="2">FHA domain-containing protein</fullName>
    </submittedName>
</protein>
<dbReference type="OrthoDB" id="9783862at2"/>
<reference evidence="2 3" key="1">
    <citation type="submission" date="2019-05" db="EMBL/GenBank/DDBJ databases">
        <authorList>
            <person name="Narsing Rao M.P."/>
            <person name="Li W.J."/>
        </authorList>
    </citation>
    <scope>NUCLEOTIDE SEQUENCE [LARGE SCALE GENOMIC DNA]</scope>
    <source>
        <strain evidence="2 3">SYSU_K30003</strain>
    </source>
</reference>
<dbReference type="Proteomes" id="UP000309676">
    <property type="component" value="Unassembled WGS sequence"/>
</dbReference>
<dbReference type="InterPro" id="IPR050923">
    <property type="entry name" value="Cell_Proc_Reg/RNA_Proc"/>
</dbReference>
<organism evidence="2 3">
    <name type="scientific">Paenibacillus antri</name>
    <dbReference type="NCBI Taxonomy" id="2582848"/>
    <lineage>
        <taxon>Bacteria</taxon>
        <taxon>Bacillati</taxon>
        <taxon>Bacillota</taxon>
        <taxon>Bacilli</taxon>
        <taxon>Bacillales</taxon>
        <taxon>Paenibacillaceae</taxon>
        <taxon>Paenibacillus</taxon>
    </lineage>
</organism>
<name>A0A5R9G7D9_9BACL</name>
<accession>A0A5R9G7D9</accession>
<dbReference type="EMBL" id="VCIW01000016">
    <property type="protein sequence ID" value="TLS50296.1"/>
    <property type="molecule type" value="Genomic_DNA"/>
</dbReference>
<dbReference type="SMART" id="SM00240">
    <property type="entry name" value="FHA"/>
    <property type="match status" value="1"/>
</dbReference>
<sequence length="213" mass="23582">MTSREWIRLLAATVCSIVFVWNPSLPAFVVACLGCVPLGVTLYRRYVREKEAEDSAEPGSTIPEASFGQLATLADGTREEPEPLEPERLEHRTVLLAEAQQTVLLSDLKPERSASLEISFESGDRVETFPFGSSPLRIGRGPEGVDVLVDHAAASRVHMEFEFTDGRLSARDLGSTNGTYYMDRLMTPHERYELLDGDMLRLPGAVIRVTVSE</sequence>
<evidence type="ECO:0000259" key="1">
    <source>
        <dbReference type="PROSITE" id="PS50006"/>
    </source>
</evidence>
<dbReference type="PANTHER" id="PTHR23308">
    <property type="entry name" value="NUCLEAR INHIBITOR OF PROTEIN PHOSPHATASE-1"/>
    <property type="match status" value="1"/>
</dbReference>
<comment type="caution">
    <text evidence="2">The sequence shown here is derived from an EMBL/GenBank/DDBJ whole genome shotgun (WGS) entry which is preliminary data.</text>
</comment>
<evidence type="ECO:0000313" key="3">
    <source>
        <dbReference type="Proteomes" id="UP000309676"/>
    </source>
</evidence>
<dbReference type="Gene3D" id="2.60.200.20">
    <property type="match status" value="1"/>
</dbReference>
<dbReference type="SUPFAM" id="SSF49879">
    <property type="entry name" value="SMAD/FHA domain"/>
    <property type="match status" value="1"/>
</dbReference>
<dbReference type="PROSITE" id="PS50006">
    <property type="entry name" value="FHA_DOMAIN"/>
    <property type="match status" value="1"/>
</dbReference>